<feature type="compositionally biased region" description="Basic and acidic residues" evidence="1">
    <location>
        <begin position="35"/>
        <end position="55"/>
    </location>
</feature>
<evidence type="ECO:0000313" key="2">
    <source>
        <dbReference type="EMBL" id="CEL97087.1"/>
    </source>
</evidence>
<feature type="compositionally biased region" description="Low complexity" evidence="1">
    <location>
        <begin position="431"/>
        <end position="458"/>
    </location>
</feature>
<feature type="compositionally biased region" description="Basic and acidic residues" evidence="1">
    <location>
        <begin position="741"/>
        <end position="757"/>
    </location>
</feature>
<name>A0A0G4EKK2_VITBC</name>
<accession>A0A0G4EKK2</accession>
<evidence type="ECO:0000256" key="1">
    <source>
        <dbReference type="SAM" id="MobiDB-lite"/>
    </source>
</evidence>
<feature type="compositionally biased region" description="Basic and acidic residues" evidence="1">
    <location>
        <begin position="1"/>
        <end position="16"/>
    </location>
</feature>
<dbReference type="OMA" id="CEIWTIL"/>
<organism evidence="2 3">
    <name type="scientific">Vitrella brassicaformis (strain CCMP3155)</name>
    <dbReference type="NCBI Taxonomy" id="1169540"/>
    <lineage>
        <taxon>Eukaryota</taxon>
        <taxon>Sar</taxon>
        <taxon>Alveolata</taxon>
        <taxon>Colpodellida</taxon>
        <taxon>Vitrellaceae</taxon>
        <taxon>Vitrella</taxon>
    </lineage>
</organism>
<reference evidence="2 3" key="1">
    <citation type="submission" date="2014-11" db="EMBL/GenBank/DDBJ databases">
        <authorList>
            <person name="Zhu J."/>
            <person name="Qi W."/>
            <person name="Song R."/>
        </authorList>
    </citation>
    <scope>NUCLEOTIDE SEQUENCE [LARGE SCALE GENOMIC DNA]</scope>
</reference>
<dbReference type="OrthoDB" id="273382at2759"/>
<feature type="region of interest" description="Disordered" evidence="1">
    <location>
        <begin position="291"/>
        <end position="315"/>
    </location>
</feature>
<dbReference type="PANTHER" id="PTHR38150">
    <property type="entry name" value="EF-HAND DOMAIN-CONTAINING PROTEIN"/>
    <property type="match status" value="1"/>
</dbReference>
<feature type="region of interest" description="Disordered" evidence="1">
    <location>
        <begin position="1"/>
        <end position="55"/>
    </location>
</feature>
<sequence length="795" mass="89599">MEADRPSSPHAHDRSRPHTARAHTGLPIFATDALPARDRSRERRRQTIDDIRAAETFRPHISDTSRLMAEARHSVADGSRSVHERLFAEALKKDKPSEWAAVSASVELPSGLRPSSSRAISVGELLHREAEERRQKQDERMRQEVEVLRNTREVSKVTPQSRALLKGKMMQDLRRALAECLPSSPHAEDLPNECFQECFQRLGFFLGPRAIAARDMQHRNVPPEERQQREVLRLARTKMEQAIAQETVALLDGPARGSLHFNQLLRFLELITLVLMREDSSAFALAHALMNPPEEPSASPAHPDDQSSPEDPETRTNSLLRIARAFAKMYPNRLAYGQSPAEGVGRAAGGGDSRPFTPRLNASSMVLSEQARNRFLEERRVQQGDDAIPLRSSADVLLARAQLVNARQEELRRRRAEEELKECTFRPSLVTRPRSTTPTATRPHSATAPPNPKQQQQPKPREDRPGEKRAKSRVRGKPTTRPMSPAAPTRPQVVTADFRGGYTGGSGAMGGGRTHREELLRNYESRDKMARHDRLYYEGLLAQQEVERVHREAVAMREEREVRQCTFAPRVNATSHAIAMRNKVMRPKSTPRSFSETIQRMREANQLRENERLSLIRVPRGENYERLRASGFAPFSFDDGTARNYRQKRRLLLHVDVQLGHGKQGRIGIHEGDDPKTLARNFSRAYHLDPDTRTRLHQLLCFHMGQLGPPPAAPTHPIQTADTRPSKRSGGGHTTQSAAQAEHEETEVRRSSADDVKAGQVQTDGRRPHSDADVRRDSGGGEGGDGEGERREWRR</sequence>
<dbReference type="EMBL" id="CDMY01000253">
    <property type="protein sequence ID" value="CEL97087.1"/>
    <property type="molecule type" value="Genomic_DNA"/>
</dbReference>
<dbReference type="Proteomes" id="UP000041254">
    <property type="component" value="Unassembled WGS sequence"/>
</dbReference>
<dbReference type="VEuPathDB" id="CryptoDB:Vbra_5058"/>
<feature type="compositionally biased region" description="Basic and acidic residues" evidence="1">
    <location>
        <begin position="764"/>
        <end position="779"/>
    </location>
</feature>
<dbReference type="AlphaFoldDB" id="A0A0G4EKK2"/>
<proteinExistence type="predicted"/>
<dbReference type="InParanoid" id="A0A0G4EKK2"/>
<feature type="compositionally biased region" description="Basic and acidic residues" evidence="1">
    <location>
        <begin position="459"/>
        <end position="469"/>
    </location>
</feature>
<evidence type="ECO:0000313" key="3">
    <source>
        <dbReference type="Proteomes" id="UP000041254"/>
    </source>
</evidence>
<feature type="region of interest" description="Disordered" evidence="1">
    <location>
        <begin position="707"/>
        <end position="795"/>
    </location>
</feature>
<gene>
    <name evidence="2" type="ORF">Vbra_5058</name>
</gene>
<dbReference type="PANTHER" id="PTHR38150:SF1">
    <property type="entry name" value="PFU DOMAIN-CONTAINING PROTEIN"/>
    <property type="match status" value="1"/>
</dbReference>
<feature type="region of interest" description="Disordered" evidence="1">
    <location>
        <begin position="424"/>
        <end position="496"/>
    </location>
</feature>
<keyword evidence="3" id="KW-1185">Reference proteome</keyword>
<protein>
    <submittedName>
        <fullName evidence="2">Uncharacterized protein</fullName>
    </submittedName>
</protein>